<dbReference type="RefSeq" id="WP_184615050.1">
    <property type="nucleotide sequence ID" value="NZ_BOOS01000031.1"/>
</dbReference>
<dbReference type="EMBL" id="JACHBR010000001">
    <property type="protein sequence ID" value="MBB5629740.1"/>
    <property type="molecule type" value="Genomic_DNA"/>
</dbReference>
<evidence type="ECO:0000259" key="12">
    <source>
        <dbReference type="PROSITE" id="PS50885"/>
    </source>
</evidence>
<dbReference type="InterPro" id="IPR003660">
    <property type="entry name" value="HAMP_dom"/>
</dbReference>
<dbReference type="GO" id="GO:0005886">
    <property type="term" value="C:plasma membrane"/>
    <property type="evidence" value="ECO:0007669"/>
    <property type="project" value="UniProtKB-SubCell"/>
</dbReference>
<dbReference type="SUPFAM" id="SSF55874">
    <property type="entry name" value="ATPase domain of HSP90 chaperone/DNA topoisomerase II/histidine kinase"/>
    <property type="match status" value="1"/>
</dbReference>
<dbReference type="InterPro" id="IPR005467">
    <property type="entry name" value="His_kinase_dom"/>
</dbReference>
<dbReference type="CDD" id="cd00075">
    <property type="entry name" value="HATPase"/>
    <property type="match status" value="1"/>
</dbReference>
<dbReference type="InterPro" id="IPR003661">
    <property type="entry name" value="HisK_dim/P_dom"/>
</dbReference>
<dbReference type="InterPro" id="IPR036097">
    <property type="entry name" value="HisK_dim/P_sf"/>
</dbReference>
<dbReference type="Gene3D" id="3.30.565.10">
    <property type="entry name" value="Histidine kinase-like ATPase, C-terminal domain"/>
    <property type="match status" value="1"/>
</dbReference>
<dbReference type="SMART" id="SM00304">
    <property type="entry name" value="HAMP"/>
    <property type="match status" value="1"/>
</dbReference>
<comment type="subcellular location">
    <subcellularLocation>
        <location evidence="2">Cell membrane</location>
    </subcellularLocation>
</comment>
<organism evidence="13 14">
    <name type="scientific">Sphaerisporangium krabiense</name>
    <dbReference type="NCBI Taxonomy" id="763782"/>
    <lineage>
        <taxon>Bacteria</taxon>
        <taxon>Bacillati</taxon>
        <taxon>Actinomycetota</taxon>
        <taxon>Actinomycetes</taxon>
        <taxon>Streptosporangiales</taxon>
        <taxon>Streptosporangiaceae</taxon>
        <taxon>Sphaerisporangium</taxon>
    </lineage>
</organism>
<evidence type="ECO:0000256" key="3">
    <source>
        <dbReference type="ARBA" id="ARBA00012438"/>
    </source>
</evidence>
<keyword evidence="5" id="KW-0808">Transferase</keyword>
<keyword evidence="8" id="KW-1133">Transmembrane helix</keyword>
<evidence type="ECO:0000259" key="11">
    <source>
        <dbReference type="PROSITE" id="PS50109"/>
    </source>
</evidence>
<dbReference type="PRINTS" id="PR00344">
    <property type="entry name" value="BCTRLSENSOR"/>
</dbReference>
<comment type="catalytic activity">
    <reaction evidence="1">
        <text>ATP + protein L-histidine = ADP + protein N-phospho-L-histidine.</text>
        <dbReference type="EC" id="2.7.13.3"/>
    </reaction>
</comment>
<name>A0A7W9DTS8_9ACTN</name>
<evidence type="ECO:0000256" key="4">
    <source>
        <dbReference type="ARBA" id="ARBA00022553"/>
    </source>
</evidence>
<sequence>MSLRRAAVWPRSIRGRVTLVALGVAGLFLIPLAVAADTVIRHAVATSLARETREAASRAASAIRASTLRNPISPVPAGADLIQVIGPGGHVLAASDGAADLAPISTTRPAAHRRVAQFTACPGAAARCYEVTAMLAGTAPGAPLVYAAKRAPLLVSTPALEAAIGLQTAALAALVGWVAWKASDRGLRTIDNIKAELAHITVSDLSRRVAEPRGDDEIARLARTVNTTLARLENSVEQQRRFAADASHELRTPIAGLRAQLEEARLHPEHTDLAVLVGGALRDTDRLQNIITDLLFMARLGSGGPAAQERVDLARLAAEEIERRRGRVPVEAVLHEEVAVLGVSTQLSRVIGNLLDNAQRHADAMVRVEARARDGTAVLTVTNDGDRIPEADRERVFQRFARLDDSRSRDRGGTGLGLAIARDVAIAHGGTLHAEDVPEGTRFVLRLPTAG</sequence>
<dbReference type="InterPro" id="IPR004358">
    <property type="entry name" value="Sig_transdc_His_kin-like_C"/>
</dbReference>
<keyword evidence="14" id="KW-1185">Reference proteome</keyword>
<dbReference type="Pfam" id="PF00672">
    <property type="entry name" value="HAMP"/>
    <property type="match status" value="1"/>
</dbReference>
<evidence type="ECO:0000313" key="13">
    <source>
        <dbReference type="EMBL" id="MBB5629740.1"/>
    </source>
</evidence>
<evidence type="ECO:0000256" key="7">
    <source>
        <dbReference type="ARBA" id="ARBA00022777"/>
    </source>
</evidence>
<protein>
    <recommendedName>
        <fullName evidence="3">histidine kinase</fullName>
        <ecNumber evidence="3">2.7.13.3</ecNumber>
    </recommendedName>
</protein>
<evidence type="ECO:0000313" key="14">
    <source>
        <dbReference type="Proteomes" id="UP000588112"/>
    </source>
</evidence>
<evidence type="ECO:0000256" key="6">
    <source>
        <dbReference type="ARBA" id="ARBA00022692"/>
    </source>
</evidence>
<proteinExistence type="predicted"/>
<evidence type="ECO:0000256" key="1">
    <source>
        <dbReference type="ARBA" id="ARBA00000085"/>
    </source>
</evidence>
<dbReference type="AlphaFoldDB" id="A0A7W9DTS8"/>
<keyword evidence="10" id="KW-0472">Membrane</keyword>
<dbReference type="Proteomes" id="UP000588112">
    <property type="component" value="Unassembled WGS sequence"/>
</dbReference>
<dbReference type="PANTHER" id="PTHR45436:SF5">
    <property type="entry name" value="SENSOR HISTIDINE KINASE TRCS"/>
    <property type="match status" value="1"/>
</dbReference>
<dbReference type="SUPFAM" id="SSF47384">
    <property type="entry name" value="Homodimeric domain of signal transducing histidine kinase"/>
    <property type="match status" value="1"/>
</dbReference>
<accession>A0A7W9DTS8</accession>
<dbReference type="GO" id="GO:0000155">
    <property type="term" value="F:phosphorelay sensor kinase activity"/>
    <property type="evidence" value="ECO:0007669"/>
    <property type="project" value="InterPro"/>
</dbReference>
<reference evidence="13 14" key="1">
    <citation type="submission" date="2020-08" db="EMBL/GenBank/DDBJ databases">
        <title>Sequencing the genomes of 1000 actinobacteria strains.</title>
        <authorList>
            <person name="Klenk H.-P."/>
        </authorList>
    </citation>
    <scope>NUCLEOTIDE SEQUENCE [LARGE SCALE GENOMIC DNA]</scope>
    <source>
        <strain evidence="13 14">DSM 45790</strain>
    </source>
</reference>
<dbReference type="CDD" id="cd06225">
    <property type="entry name" value="HAMP"/>
    <property type="match status" value="1"/>
</dbReference>
<dbReference type="Gene3D" id="6.10.340.10">
    <property type="match status" value="1"/>
</dbReference>
<gene>
    <name evidence="13" type="ORF">BJ981_005439</name>
</gene>
<evidence type="ECO:0000256" key="8">
    <source>
        <dbReference type="ARBA" id="ARBA00022989"/>
    </source>
</evidence>
<keyword evidence="7 13" id="KW-0418">Kinase</keyword>
<keyword evidence="9" id="KW-0902">Two-component regulatory system</keyword>
<dbReference type="PANTHER" id="PTHR45436">
    <property type="entry name" value="SENSOR HISTIDINE KINASE YKOH"/>
    <property type="match status" value="1"/>
</dbReference>
<dbReference type="Gene3D" id="1.10.287.130">
    <property type="match status" value="1"/>
</dbReference>
<feature type="domain" description="HAMP" evidence="12">
    <location>
        <begin position="184"/>
        <end position="237"/>
    </location>
</feature>
<dbReference type="InterPro" id="IPR003594">
    <property type="entry name" value="HATPase_dom"/>
</dbReference>
<evidence type="ECO:0000256" key="9">
    <source>
        <dbReference type="ARBA" id="ARBA00023012"/>
    </source>
</evidence>
<comment type="caution">
    <text evidence="13">The sequence shown here is derived from an EMBL/GenBank/DDBJ whole genome shotgun (WGS) entry which is preliminary data.</text>
</comment>
<dbReference type="CDD" id="cd00082">
    <property type="entry name" value="HisKA"/>
    <property type="match status" value="1"/>
</dbReference>
<evidence type="ECO:0000256" key="10">
    <source>
        <dbReference type="ARBA" id="ARBA00023136"/>
    </source>
</evidence>
<dbReference type="PROSITE" id="PS50885">
    <property type="entry name" value="HAMP"/>
    <property type="match status" value="1"/>
</dbReference>
<keyword evidence="4" id="KW-0597">Phosphoprotein</keyword>
<evidence type="ECO:0000256" key="2">
    <source>
        <dbReference type="ARBA" id="ARBA00004236"/>
    </source>
</evidence>
<keyword evidence="6" id="KW-0812">Transmembrane</keyword>
<dbReference type="Pfam" id="PF02518">
    <property type="entry name" value="HATPase_c"/>
    <property type="match status" value="1"/>
</dbReference>
<feature type="domain" description="Histidine kinase" evidence="11">
    <location>
        <begin position="245"/>
        <end position="451"/>
    </location>
</feature>
<dbReference type="EC" id="2.7.13.3" evidence="3"/>
<dbReference type="SMART" id="SM00388">
    <property type="entry name" value="HisKA"/>
    <property type="match status" value="1"/>
</dbReference>
<dbReference type="Pfam" id="PF00512">
    <property type="entry name" value="HisKA"/>
    <property type="match status" value="1"/>
</dbReference>
<dbReference type="InterPro" id="IPR036890">
    <property type="entry name" value="HATPase_C_sf"/>
</dbReference>
<dbReference type="PROSITE" id="PS50109">
    <property type="entry name" value="HIS_KIN"/>
    <property type="match status" value="1"/>
</dbReference>
<dbReference type="InterPro" id="IPR050428">
    <property type="entry name" value="TCS_sensor_his_kinase"/>
</dbReference>
<evidence type="ECO:0000256" key="5">
    <source>
        <dbReference type="ARBA" id="ARBA00022679"/>
    </source>
</evidence>
<dbReference type="SMART" id="SM00387">
    <property type="entry name" value="HATPase_c"/>
    <property type="match status" value="1"/>
</dbReference>